<keyword evidence="7 8" id="KW-0472">Membrane</keyword>
<dbReference type="Pfam" id="PF04143">
    <property type="entry name" value="Sulf_transp"/>
    <property type="match status" value="1"/>
</dbReference>
<feature type="transmembrane region" description="Helical" evidence="8">
    <location>
        <begin position="206"/>
        <end position="232"/>
    </location>
</feature>
<name>A0A370TN80_9HELO</name>
<comment type="subcellular location">
    <subcellularLocation>
        <location evidence="1">Cell inner membrane</location>
        <topology evidence="1">Multi-pass membrane protein</topology>
    </subcellularLocation>
</comment>
<feature type="transmembrane region" description="Helical" evidence="8">
    <location>
        <begin position="327"/>
        <end position="348"/>
    </location>
</feature>
<keyword evidence="3" id="KW-1003">Cell membrane</keyword>
<feature type="transmembrane region" description="Helical" evidence="8">
    <location>
        <begin position="93"/>
        <end position="114"/>
    </location>
</feature>
<proteinExistence type="predicted"/>
<gene>
    <name evidence="9" type="ORF">BP5553_04401</name>
</gene>
<sequence length="353" mass="35980">MASQSASPWRNVLSGVCFGAALTAAGMYSPSTIIGQMHLTNFHMMKGFLAASASSALAILLGQSLNLTSCKPRTPAALSFSLPLLRSPYDGNLLGGLLIGFGMALAGACPGTVLPQVATGVTTGVPVLFGTLVGGILYSLFKPILQGKPDEAKQKEDAFSKPTAYEQAGISRNTGLVLYEGLCVATIIAAVGLFPQNSPSLLSPVLGGLVIGGTQFVTLFLTGTTLGISSAYEQIGDLFWWSAKSLAIGDISNNATALRPTVRGTAFAFGTLAGSWVLSQLVDLPLPQETIDVNASQAVLGGILLVVGARIAGGCTSGHGISGMSMLSVASMVSVLGMFAGGMGLVALHNALK</sequence>
<accession>A0A370TN80</accession>
<evidence type="ECO:0000313" key="9">
    <source>
        <dbReference type="EMBL" id="RDL36968.1"/>
    </source>
</evidence>
<evidence type="ECO:0000256" key="4">
    <source>
        <dbReference type="ARBA" id="ARBA00022519"/>
    </source>
</evidence>
<dbReference type="STRING" id="2656787.A0A370TN80"/>
<protein>
    <submittedName>
        <fullName evidence="9">Uncharacterized protein</fullName>
    </submittedName>
</protein>
<evidence type="ECO:0000256" key="2">
    <source>
        <dbReference type="ARBA" id="ARBA00022448"/>
    </source>
</evidence>
<dbReference type="OrthoDB" id="10254418at2759"/>
<dbReference type="EMBL" id="NPIC01000003">
    <property type="protein sequence ID" value="RDL36968.1"/>
    <property type="molecule type" value="Genomic_DNA"/>
</dbReference>
<dbReference type="InterPro" id="IPR007272">
    <property type="entry name" value="Sulf_transp_TsuA/YedE"/>
</dbReference>
<organism evidence="9 10">
    <name type="scientific">Venustampulla echinocandica</name>
    <dbReference type="NCBI Taxonomy" id="2656787"/>
    <lineage>
        <taxon>Eukaryota</taxon>
        <taxon>Fungi</taxon>
        <taxon>Dikarya</taxon>
        <taxon>Ascomycota</taxon>
        <taxon>Pezizomycotina</taxon>
        <taxon>Leotiomycetes</taxon>
        <taxon>Helotiales</taxon>
        <taxon>Pleuroascaceae</taxon>
        <taxon>Venustampulla</taxon>
    </lineage>
</organism>
<keyword evidence="4" id="KW-0997">Cell inner membrane</keyword>
<feature type="transmembrane region" description="Helical" evidence="8">
    <location>
        <begin position="47"/>
        <end position="65"/>
    </location>
</feature>
<dbReference type="PANTHER" id="PTHR30574:SF1">
    <property type="entry name" value="SULPHUR TRANSPORT DOMAIN-CONTAINING PROTEIN"/>
    <property type="match status" value="1"/>
</dbReference>
<dbReference type="AlphaFoldDB" id="A0A370TN80"/>
<feature type="transmembrane region" description="Helical" evidence="8">
    <location>
        <begin position="176"/>
        <end position="194"/>
    </location>
</feature>
<evidence type="ECO:0000256" key="6">
    <source>
        <dbReference type="ARBA" id="ARBA00022989"/>
    </source>
</evidence>
<keyword evidence="6 8" id="KW-1133">Transmembrane helix</keyword>
<feature type="transmembrane region" description="Helical" evidence="8">
    <location>
        <begin position="298"/>
        <end position="321"/>
    </location>
</feature>
<reference evidence="9 10" key="1">
    <citation type="journal article" date="2018" name="IMA Fungus">
        <title>IMA Genome-F 9: Draft genome sequence of Annulohypoxylon stygium, Aspergillus mulundensis, Berkeleyomyces basicola (syn. Thielaviopsis basicola), Ceratocystis smalleyi, two Cercospora beticola strains, Coleophoma cylindrospora, Fusarium fracticaudum, Phialophora cf. hyalina, and Morchella septimelata.</title>
        <authorList>
            <person name="Wingfield B.D."/>
            <person name="Bills G.F."/>
            <person name="Dong Y."/>
            <person name="Huang W."/>
            <person name="Nel W.J."/>
            <person name="Swalarsk-Parry B.S."/>
            <person name="Vaghefi N."/>
            <person name="Wilken P.M."/>
            <person name="An Z."/>
            <person name="de Beer Z.W."/>
            <person name="De Vos L."/>
            <person name="Chen L."/>
            <person name="Duong T.A."/>
            <person name="Gao Y."/>
            <person name="Hammerbacher A."/>
            <person name="Kikkert J.R."/>
            <person name="Li Y."/>
            <person name="Li H."/>
            <person name="Li K."/>
            <person name="Li Q."/>
            <person name="Liu X."/>
            <person name="Ma X."/>
            <person name="Naidoo K."/>
            <person name="Pethybridge S.J."/>
            <person name="Sun J."/>
            <person name="Steenkamp E.T."/>
            <person name="van der Nest M.A."/>
            <person name="van Wyk S."/>
            <person name="Wingfield M.J."/>
            <person name="Xiong C."/>
            <person name="Yue Q."/>
            <person name="Zhang X."/>
        </authorList>
    </citation>
    <scope>NUCLEOTIDE SEQUENCE [LARGE SCALE GENOMIC DNA]</scope>
    <source>
        <strain evidence="9 10">BP 5553</strain>
    </source>
</reference>
<feature type="transmembrane region" description="Helical" evidence="8">
    <location>
        <begin position="121"/>
        <end position="141"/>
    </location>
</feature>
<keyword evidence="2" id="KW-0813">Transport</keyword>
<evidence type="ECO:0000256" key="8">
    <source>
        <dbReference type="SAM" id="Phobius"/>
    </source>
</evidence>
<dbReference type="PANTHER" id="PTHR30574">
    <property type="entry name" value="INNER MEMBRANE PROTEIN YEDE"/>
    <property type="match status" value="1"/>
</dbReference>
<dbReference type="RefSeq" id="XP_031869624.1">
    <property type="nucleotide sequence ID" value="XM_032013024.1"/>
</dbReference>
<dbReference type="GeneID" id="43597250"/>
<evidence type="ECO:0000256" key="1">
    <source>
        <dbReference type="ARBA" id="ARBA00004429"/>
    </source>
</evidence>
<evidence type="ECO:0000256" key="3">
    <source>
        <dbReference type="ARBA" id="ARBA00022475"/>
    </source>
</evidence>
<comment type="caution">
    <text evidence="9">The sequence shown here is derived from an EMBL/GenBank/DDBJ whole genome shotgun (WGS) entry which is preliminary data.</text>
</comment>
<evidence type="ECO:0000256" key="7">
    <source>
        <dbReference type="ARBA" id="ARBA00023136"/>
    </source>
</evidence>
<feature type="transmembrane region" description="Helical" evidence="8">
    <location>
        <begin position="12"/>
        <end position="35"/>
    </location>
</feature>
<evidence type="ECO:0000313" key="10">
    <source>
        <dbReference type="Proteomes" id="UP000254866"/>
    </source>
</evidence>
<evidence type="ECO:0000256" key="5">
    <source>
        <dbReference type="ARBA" id="ARBA00022692"/>
    </source>
</evidence>
<keyword evidence="5 8" id="KW-0812">Transmembrane</keyword>
<dbReference type="GO" id="GO:0005886">
    <property type="term" value="C:plasma membrane"/>
    <property type="evidence" value="ECO:0007669"/>
    <property type="project" value="UniProtKB-SubCell"/>
</dbReference>
<dbReference type="Proteomes" id="UP000254866">
    <property type="component" value="Unassembled WGS sequence"/>
</dbReference>
<keyword evidence="10" id="KW-1185">Reference proteome</keyword>